<protein>
    <recommendedName>
        <fullName evidence="2">Peptidoglycan binding-like domain-containing protein</fullName>
    </recommendedName>
</protein>
<reference evidence="1" key="1">
    <citation type="submission" date="2019-11" db="EMBL/GenBank/DDBJ databases">
        <authorList>
            <person name="Feng L."/>
        </authorList>
    </citation>
    <scope>NUCLEOTIDE SEQUENCE</scope>
    <source>
        <strain evidence="1">ElimosumLFYP34</strain>
    </source>
</reference>
<evidence type="ECO:0008006" key="2">
    <source>
        <dbReference type="Google" id="ProtNLM"/>
    </source>
</evidence>
<accession>A0A6N3AUE3</accession>
<proteinExistence type="predicted"/>
<dbReference type="EMBL" id="CACRTR010000004">
    <property type="protein sequence ID" value="VYT94197.1"/>
    <property type="molecule type" value="Genomic_DNA"/>
</dbReference>
<evidence type="ECO:0000313" key="1">
    <source>
        <dbReference type="EMBL" id="VYT94197.1"/>
    </source>
</evidence>
<sequence length="37" mass="4098">MEMTLTQVLEVLKLCNYVPGTVDGFDGPETQDAVRRA</sequence>
<name>A0A6N3AUE3_EUBLI</name>
<organism evidence="1">
    <name type="scientific">Eubacterium limosum</name>
    <dbReference type="NCBI Taxonomy" id="1736"/>
    <lineage>
        <taxon>Bacteria</taxon>
        <taxon>Bacillati</taxon>
        <taxon>Bacillota</taxon>
        <taxon>Clostridia</taxon>
        <taxon>Eubacteriales</taxon>
        <taxon>Eubacteriaceae</taxon>
        <taxon>Eubacterium</taxon>
    </lineage>
</organism>
<dbReference type="AlphaFoldDB" id="A0A6N3AUE3"/>
<gene>
    <name evidence="1" type="ORF">ELLFYP34_02295</name>
</gene>